<gene>
    <name evidence="2" type="ORF">BECKLFY1418C_GA0070996_107814</name>
</gene>
<sequence>MNVARLVHISKIKMWNMLALRAKAEAGWVLAYPAVLSGFLFFRHFKKISTELFPEYGNKKRQRIVLFPTGLVSRTGNSQFENRIP</sequence>
<keyword evidence="1" id="KW-1133">Transmembrane helix</keyword>
<organism evidence="2">
    <name type="scientific">Candidatus Kentrum sp. LFY</name>
    <dbReference type="NCBI Taxonomy" id="2126342"/>
    <lineage>
        <taxon>Bacteria</taxon>
        <taxon>Pseudomonadati</taxon>
        <taxon>Pseudomonadota</taxon>
        <taxon>Gammaproteobacteria</taxon>
        <taxon>Candidatus Kentrum</taxon>
    </lineage>
</organism>
<proteinExistence type="predicted"/>
<name>A0A450WUQ9_9GAMM</name>
<dbReference type="EMBL" id="CAADFN010000078">
    <property type="protein sequence ID" value="VFK20752.1"/>
    <property type="molecule type" value="Genomic_DNA"/>
</dbReference>
<reference evidence="2" key="1">
    <citation type="submission" date="2019-02" db="EMBL/GenBank/DDBJ databases">
        <authorList>
            <person name="Gruber-Vodicka R. H."/>
            <person name="Seah K. B. B."/>
        </authorList>
    </citation>
    <scope>NUCLEOTIDE SEQUENCE</scope>
    <source>
        <strain evidence="2">BECK_BY7</strain>
    </source>
</reference>
<dbReference type="AlphaFoldDB" id="A0A450WUQ9"/>
<protein>
    <submittedName>
        <fullName evidence="2">Uncharacterized protein</fullName>
    </submittedName>
</protein>
<keyword evidence="1" id="KW-0812">Transmembrane</keyword>
<accession>A0A450WUQ9</accession>
<evidence type="ECO:0000256" key="1">
    <source>
        <dbReference type="SAM" id="Phobius"/>
    </source>
</evidence>
<keyword evidence="1" id="KW-0472">Membrane</keyword>
<feature type="transmembrane region" description="Helical" evidence="1">
    <location>
        <begin position="26"/>
        <end position="42"/>
    </location>
</feature>
<evidence type="ECO:0000313" key="2">
    <source>
        <dbReference type="EMBL" id="VFK20752.1"/>
    </source>
</evidence>